<feature type="non-terminal residue" evidence="2">
    <location>
        <position position="1"/>
    </location>
</feature>
<dbReference type="OrthoDB" id="300709at2759"/>
<name>A0A9N9A8Q4_9GLOM</name>
<comment type="caution">
    <text evidence="2">The sequence shown here is derived from an EMBL/GenBank/DDBJ whole genome shotgun (WGS) entry which is preliminary data.</text>
</comment>
<dbReference type="SUPFAM" id="SSF51735">
    <property type="entry name" value="NAD(P)-binding Rossmann-fold domains"/>
    <property type="match status" value="1"/>
</dbReference>
<reference evidence="2" key="1">
    <citation type="submission" date="2021-06" db="EMBL/GenBank/DDBJ databases">
        <authorList>
            <person name="Kallberg Y."/>
            <person name="Tangrot J."/>
            <person name="Rosling A."/>
        </authorList>
    </citation>
    <scope>NUCLEOTIDE SEQUENCE</scope>
    <source>
        <strain evidence="2">IN212</strain>
    </source>
</reference>
<dbReference type="Pfam" id="PF05368">
    <property type="entry name" value="NmrA"/>
    <property type="match status" value="1"/>
</dbReference>
<dbReference type="AlphaFoldDB" id="A0A9N9A8Q4"/>
<gene>
    <name evidence="2" type="ORF">RFULGI_LOCUS3331</name>
</gene>
<sequence length="63" mass="6826">MSSQKPLVVVIRALTRNPESDKAKALVAKGVEAIKADLSNREDVKNVLNGADIAFIVTNFFDP</sequence>
<evidence type="ECO:0000259" key="1">
    <source>
        <dbReference type="Pfam" id="PF05368"/>
    </source>
</evidence>
<accession>A0A9N9A8Q4</accession>
<dbReference type="EMBL" id="CAJVPZ010002874">
    <property type="protein sequence ID" value="CAG8520591.1"/>
    <property type="molecule type" value="Genomic_DNA"/>
</dbReference>
<feature type="domain" description="NmrA-like" evidence="1">
    <location>
        <begin position="11"/>
        <end position="61"/>
    </location>
</feature>
<dbReference type="Gene3D" id="3.40.50.720">
    <property type="entry name" value="NAD(P)-binding Rossmann-like Domain"/>
    <property type="match status" value="1"/>
</dbReference>
<dbReference type="InterPro" id="IPR036291">
    <property type="entry name" value="NAD(P)-bd_dom_sf"/>
</dbReference>
<evidence type="ECO:0000313" key="3">
    <source>
        <dbReference type="Proteomes" id="UP000789396"/>
    </source>
</evidence>
<dbReference type="InterPro" id="IPR008030">
    <property type="entry name" value="NmrA-like"/>
</dbReference>
<proteinExistence type="predicted"/>
<protein>
    <submittedName>
        <fullName evidence="2">12865_t:CDS:1</fullName>
    </submittedName>
</protein>
<keyword evidence="3" id="KW-1185">Reference proteome</keyword>
<organism evidence="2 3">
    <name type="scientific">Racocetra fulgida</name>
    <dbReference type="NCBI Taxonomy" id="60492"/>
    <lineage>
        <taxon>Eukaryota</taxon>
        <taxon>Fungi</taxon>
        <taxon>Fungi incertae sedis</taxon>
        <taxon>Mucoromycota</taxon>
        <taxon>Glomeromycotina</taxon>
        <taxon>Glomeromycetes</taxon>
        <taxon>Diversisporales</taxon>
        <taxon>Gigasporaceae</taxon>
        <taxon>Racocetra</taxon>
    </lineage>
</organism>
<evidence type="ECO:0000313" key="2">
    <source>
        <dbReference type="EMBL" id="CAG8520591.1"/>
    </source>
</evidence>
<dbReference type="Proteomes" id="UP000789396">
    <property type="component" value="Unassembled WGS sequence"/>
</dbReference>